<dbReference type="Proteomes" id="UP000265520">
    <property type="component" value="Unassembled WGS sequence"/>
</dbReference>
<comment type="caution">
    <text evidence="1">The sequence shown here is derived from an EMBL/GenBank/DDBJ whole genome shotgun (WGS) entry which is preliminary data.</text>
</comment>
<accession>A0A392UYT4</accession>
<dbReference type="EMBL" id="LXQA011013209">
    <property type="protein sequence ID" value="MCI81204.1"/>
    <property type="molecule type" value="Genomic_DNA"/>
</dbReference>
<protein>
    <submittedName>
        <fullName evidence="1">Uncharacterized protein</fullName>
    </submittedName>
</protein>
<name>A0A392UYT4_9FABA</name>
<keyword evidence="2" id="KW-1185">Reference proteome</keyword>
<feature type="non-terminal residue" evidence="1">
    <location>
        <position position="35"/>
    </location>
</feature>
<organism evidence="1 2">
    <name type="scientific">Trifolium medium</name>
    <dbReference type="NCBI Taxonomy" id="97028"/>
    <lineage>
        <taxon>Eukaryota</taxon>
        <taxon>Viridiplantae</taxon>
        <taxon>Streptophyta</taxon>
        <taxon>Embryophyta</taxon>
        <taxon>Tracheophyta</taxon>
        <taxon>Spermatophyta</taxon>
        <taxon>Magnoliopsida</taxon>
        <taxon>eudicotyledons</taxon>
        <taxon>Gunneridae</taxon>
        <taxon>Pentapetalae</taxon>
        <taxon>rosids</taxon>
        <taxon>fabids</taxon>
        <taxon>Fabales</taxon>
        <taxon>Fabaceae</taxon>
        <taxon>Papilionoideae</taxon>
        <taxon>50 kb inversion clade</taxon>
        <taxon>NPAAA clade</taxon>
        <taxon>Hologalegina</taxon>
        <taxon>IRL clade</taxon>
        <taxon>Trifolieae</taxon>
        <taxon>Trifolium</taxon>
    </lineage>
</organism>
<evidence type="ECO:0000313" key="1">
    <source>
        <dbReference type="EMBL" id="MCI81204.1"/>
    </source>
</evidence>
<proteinExistence type="predicted"/>
<dbReference type="AlphaFoldDB" id="A0A392UYT4"/>
<evidence type="ECO:0000313" key="2">
    <source>
        <dbReference type="Proteomes" id="UP000265520"/>
    </source>
</evidence>
<reference evidence="1 2" key="1">
    <citation type="journal article" date="2018" name="Front. Plant Sci.">
        <title>Red Clover (Trifolium pratense) and Zigzag Clover (T. medium) - A Picture of Genomic Similarities and Differences.</title>
        <authorList>
            <person name="Dluhosova J."/>
            <person name="Istvanek J."/>
            <person name="Nedelnik J."/>
            <person name="Repkova J."/>
        </authorList>
    </citation>
    <scope>NUCLEOTIDE SEQUENCE [LARGE SCALE GENOMIC DNA]</scope>
    <source>
        <strain evidence="2">cv. 10/8</strain>
        <tissue evidence="1">Leaf</tissue>
    </source>
</reference>
<sequence length="35" mass="3507">MVKVLEVAHGAASTACGAIKRKKMVKVLEAAPGAA</sequence>